<keyword evidence="3" id="KW-0560">Oxidoreductase</keyword>
<dbReference type="OrthoDB" id="10266771at2759"/>
<evidence type="ECO:0000313" key="3">
    <source>
        <dbReference type="EMBL" id="PON53852.1"/>
    </source>
</evidence>
<dbReference type="AlphaFoldDB" id="A0A2P5BYG1"/>
<dbReference type="EMBL" id="JXTB01000202">
    <property type="protein sequence ID" value="PON53852.1"/>
    <property type="molecule type" value="Genomic_DNA"/>
</dbReference>
<sequence>MDPSSSRPAKPGATTTAAAITTAPGLLGGLVSLDSKVSYHLHSLFRPFLPHLVLLLLELSADFRFFFPVCLSLLLLPPPFPTHRLRPFLVPFLLGLLLDLALVGLLKLLVRRSRPHYNPAMSAAVSADHFSFPSGHSSRVFFVAALVHLSIAAFVDALAQFRSGSDEGSSVNLLILVVWVWAAATSLSRVLLGRHFVVDVFAGACLGVLEALFAFHFLRIEKFLR</sequence>
<organism evidence="3 4">
    <name type="scientific">Parasponia andersonii</name>
    <name type="common">Sponia andersonii</name>
    <dbReference type="NCBI Taxonomy" id="3476"/>
    <lineage>
        <taxon>Eukaryota</taxon>
        <taxon>Viridiplantae</taxon>
        <taxon>Streptophyta</taxon>
        <taxon>Embryophyta</taxon>
        <taxon>Tracheophyta</taxon>
        <taxon>Spermatophyta</taxon>
        <taxon>Magnoliopsida</taxon>
        <taxon>eudicotyledons</taxon>
        <taxon>Gunneridae</taxon>
        <taxon>Pentapetalae</taxon>
        <taxon>rosids</taxon>
        <taxon>fabids</taxon>
        <taxon>Rosales</taxon>
        <taxon>Cannabaceae</taxon>
        <taxon>Parasponia</taxon>
    </lineage>
</organism>
<proteinExistence type="predicted"/>
<dbReference type="SMART" id="SM00014">
    <property type="entry name" value="acidPPc"/>
    <property type="match status" value="1"/>
</dbReference>
<feature type="transmembrane region" description="Helical" evidence="1">
    <location>
        <begin position="53"/>
        <end position="76"/>
    </location>
</feature>
<dbReference type="GO" id="GO:0004601">
    <property type="term" value="F:peroxidase activity"/>
    <property type="evidence" value="ECO:0007669"/>
    <property type="project" value="UniProtKB-KW"/>
</dbReference>
<dbReference type="Gene3D" id="1.20.144.10">
    <property type="entry name" value="Phosphatidic acid phosphatase type 2/haloperoxidase"/>
    <property type="match status" value="1"/>
</dbReference>
<dbReference type="Proteomes" id="UP000237105">
    <property type="component" value="Unassembled WGS sequence"/>
</dbReference>
<feature type="domain" description="Phosphatidic acid phosphatase type 2/haloperoxidase" evidence="2">
    <location>
        <begin position="89"/>
        <end position="215"/>
    </location>
</feature>
<dbReference type="InterPro" id="IPR036938">
    <property type="entry name" value="PAP2/HPO_sf"/>
</dbReference>
<feature type="transmembrane region" description="Helical" evidence="1">
    <location>
        <begin position="12"/>
        <end position="33"/>
    </location>
</feature>
<keyword evidence="4" id="KW-1185">Reference proteome</keyword>
<dbReference type="Pfam" id="PF01569">
    <property type="entry name" value="PAP2"/>
    <property type="match status" value="1"/>
</dbReference>
<gene>
    <name evidence="3" type="ORF">PanWU01x14_200140</name>
</gene>
<keyword evidence="1" id="KW-1133">Transmembrane helix</keyword>
<accession>A0A2P5BYG1</accession>
<dbReference type="STRING" id="3476.A0A2P5BYG1"/>
<protein>
    <submittedName>
        <fullName evidence="3">Phosphatidic acid phosphatase type 2/haloperoxidase</fullName>
    </submittedName>
</protein>
<keyword evidence="3" id="KW-0575">Peroxidase</keyword>
<keyword evidence="1" id="KW-0472">Membrane</keyword>
<dbReference type="PANTHER" id="PTHR14969:SF13">
    <property type="entry name" value="AT30094P"/>
    <property type="match status" value="1"/>
</dbReference>
<name>A0A2P5BYG1_PARAD</name>
<evidence type="ECO:0000256" key="1">
    <source>
        <dbReference type="SAM" id="Phobius"/>
    </source>
</evidence>
<dbReference type="InterPro" id="IPR000326">
    <property type="entry name" value="PAP2/HPO"/>
</dbReference>
<comment type="caution">
    <text evidence="3">The sequence shown here is derived from an EMBL/GenBank/DDBJ whole genome shotgun (WGS) entry which is preliminary data.</text>
</comment>
<dbReference type="GO" id="GO:0042392">
    <property type="term" value="F:sphingosine-1-phosphate phosphatase activity"/>
    <property type="evidence" value="ECO:0007669"/>
    <property type="project" value="TreeGrafter"/>
</dbReference>
<feature type="transmembrane region" description="Helical" evidence="1">
    <location>
        <begin position="196"/>
        <end position="218"/>
    </location>
</feature>
<feature type="transmembrane region" description="Helical" evidence="1">
    <location>
        <begin position="88"/>
        <end position="110"/>
    </location>
</feature>
<feature type="transmembrane region" description="Helical" evidence="1">
    <location>
        <begin position="171"/>
        <end position="190"/>
    </location>
</feature>
<dbReference type="PANTHER" id="PTHR14969">
    <property type="entry name" value="SPHINGOSINE-1-PHOSPHATE PHOSPHOHYDROLASE"/>
    <property type="match status" value="1"/>
</dbReference>
<evidence type="ECO:0000259" key="2">
    <source>
        <dbReference type="SMART" id="SM00014"/>
    </source>
</evidence>
<keyword evidence="1" id="KW-0812">Transmembrane</keyword>
<evidence type="ECO:0000313" key="4">
    <source>
        <dbReference type="Proteomes" id="UP000237105"/>
    </source>
</evidence>
<dbReference type="SUPFAM" id="SSF48317">
    <property type="entry name" value="Acid phosphatase/Vanadium-dependent haloperoxidase"/>
    <property type="match status" value="1"/>
</dbReference>
<reference evidence="4" key="1">
    <citation type="submission" date="2016-06" db="EMBL/GenBank/DDBJ databases">
        <title>Parallel loss of symbiosis genes in relatives of nitrogen-fixing non-legume Parasponia.</title>
        <authorList>
            <person name="Van Velzen R."/>
            <person name="Holmer R."/>
            <person name="Bu F."/>
            <person name="Rutten L."/>
            <person name="Van Zeijl A."/>
            <person name="Liu W."/>
            <person name="Santuari L."/>
            <person name="Cao Q."/>
            <person name="Sharma T."/>
            <person name="Shen D."/>
            <person name="Roswanjaya Y."/>
            <person name="Wardhani T."/>
            <person name="Kalhor M.S."/>
            <person name="Jansen J."/>
            <person name="Van den Hoogen J."/>
            <person name="Gungor B."/>
            <person name="Hartog M."/>
            <person name="Hontelez J."/>
            <person name="Verver J."/>
            <person name="Yang W.-C."/>
            <person name="Schijlen E."/>
            <person name="Repin R."/>
            <person name="Schilthuizen M."/>
            <person name="Schranz E."/>
            <person name="Heidstra R."/>
            <person name="Miyata K."/>
            <person name="Fedorova E."/>
            <person name="Kohlen W."/>
            <person name="Bisseling T."/>
            <person name="Smit S."/>
            <person name="Geurts R."/>
        </authorList>
    </citation>
    <scope>NUCLEOTIDE SEQUENCE [LARGE SCALE GENOMIC DNA]</scope>
    <source>
        <strain evidence="4">cv. WU1-14</strain>
    </source>
</reference>